<keyword evidence="1" id="KW-0472">Membrane</keyword>
<accession>A0A9Q0K4J7</accession>
<comment type="caution">
    <text evidence="2">The sequence shown here is derived from an EMBL/GenBank/DDBJ whole genome shotgun (WGS) entry which is preliminary data.</text>
</comment>
<evidence type="ECO:0000313" key="3">
    <source>
        <dbReference type="Proteomes" id="UP001141806"/>
    </source>
</evidence>
<dbReference type="EMBL" id="JAMYWD010000009">
    <property type="protein sequence ID" value="KAJ4961188.1"/>
    <property type="molecule type" value="Genomic_DNA"/>
</dbReference>
<reference evidence="2" key="1">
    <citation type="journal article" date="2023" name="Plant J.">
        <title>The genome of the king protea, Protea cynaroides.</title>
        <authorList>
            <person name="Chang J."/>
            <person name="Duong T.A."/>
            <person name="Schoeman C."/>
            <person name="Ma X."/>
            <person name="Roodt D."/>
            <person name="Barker N."/>
            <person name="Li Z."/>
            <person name="Van de Peer Y."/>
            <person name="Mizrachi E."/>
        </authorList>
    </citation>
    <scope>NUCLEOTIDE SEQUENCE</scope>
    <source>
        <tissue evidence="2">Young leaves</tissue>
    </source>
</reference>
<keyword evidence="1" id="KW-0812">Transmembrane</keyword>
<organism evidence="2 3">
    <name type="scientific">Protea cynaroides</name>
    <dbReference type="NCBI Taxonomy" id="273540"/>
    <lineage>
        <taxon>Eukaryota</taxon>
        <taxon>Viridiplantae</taxon>
        <taxon>Streptophyta</taxon>
        <taxon>Embryophyta</taxon>
        <taxon>Tracheophyta</taxon>
        <taxon>Spermatophyta</taxon>
        <taxon>Magnoliopsida</taxon>
        <taxon>Proteales</taxon>
        <taxon>Proteaceae</taxon>
        <taxon>Protea</taxon>
    </lineage>
</organism>
<gene>
    <name evidence="2" type="ORF">NE237_021098</name>
</gene>
<evidence type="ECO:0008006" key="4">
    <source>
        <dbReference type="Google" id="ProtNLM"/>
    </source>
</evidence>
<keyword evidence="1" id="KW-1133">Transmembrane helix</keyword>
<evidence type="ECO:0000256" key="1">
    <source>
        <dbReference type="SAM" id="Phobius"/>
    </source>
</evidence>
<feature type="transmembrane region" description="Helical" evidence="1">
    <location>
        <begin position="68"/>
        <end position="85"/>
    </location>
</feature>
<evidence type="ECO:0000313" key="2">
    <source>
        <dbReference type="EMBL" id="KAJ4961188.1"/>
    </source>
</evidence>
<feature type="transmembrane region" description="Helical" evidence="1">
    <location>
        <begin position="43"/>
        <end position="61"/>
    </location>
</feature>
<proteinExistence type="predicted"/>
<dbReference type="Proteomes" id="UP001141806">
    <property type="component" value="Unassembled WGS sequence"/>
</dbReference>
<keyword evidence="3" id="KW-1185">Reference proteome</keyword>
<sequence length="129" mass="13469">MCSVDPLEVLTTLSSFVEMTGIVDGPSPSELLVKDSTAAPSDAVVFVGISLALGIASRHLLRGTRVPYTVALLIIGIGLGSLGGMERHGLSLFDFGIHLWGLMYVSFDFGIGVAPNGTVQLADPKGRLV</sequence>
<feature type="transmembrane region" description="Helical" evidence="1">
    <location>
        <begin position="97"/>
        <end position="119"/>
    </location>
</feature>
<name>A0A9Q0K4J7_9MAGN</name>
<dbReference type="AlphaFoldDB" id="A0A9Q0K4J7"/>
<protein>
    <recommendedName>
        <fullName evidence="4">Cation/H+ exchanger domain-containing protein</fullName>
    </recommendedName>
</protein>
<dbReference type="OrthoDB" id="441412at2759"/>